<evidence type="ECO:0000256" key="2">
    <source>
        <dbReference type="ARBA" id="ARBA00022448"/>
    </source>
</evidence>
<dbReference type="EMBL" id="CP000091">
    <property type="protein sequence ID" value="AAZ65149.1"/>
    <property type="molecule type" value="Genomic_DNA"/>
</dbReference>
<evidence type="ECO:0000256" key="3">
    <source>
        <dbReference type="ARBA" id="ARBA00022729"/>
    </source>
</evidence>
<dbReference type="KEGG" id="reu:Reut_B5806"/>
<name>Q46NY5_CUPPJ</name>
<dbReference type="STRING" id="264198.Reut_B5806"/>
<keyword evidence="3" id="KW-0732">Signal</keyword>
<gene>
    <name evidence="5" type="ordered locus">Reut_B5806</name>
</gene>
<dbReference type="GO" id="GO:0055085">
    <property type="term" value="P:transmembrane transport"/>
    <property type="evidence" value="ECO:0007669"/>
    <property type="project" value="InterPro"/>
</dbReference>
<keyword evidence="2" id="KW-0813">Transport</keyword>
<protein>
    <submittedName>
        <fullName evidence="5">TRAP dicarboxylate transporter-DctP subunit</fullName>
    </submittedName>
</protein>
<proteinExistence type="inferred from homology"/>
<dbReference type="NCBIfam" id="TIGR00787">
    <property type="entry name" value="dctP"/>
    <property type="match status" value="1"/>
</dbReference>
<organism evidence="5">
    <name type="scientific">Cupriavidus pinatubonensis (strain JMP 134 / LMG 1197)</name>
    <name type="common">Cupriavidus necator (strain JMP 134)</name>
    <dbReference type="NCBI Taxonomy" id="264198"/>
    <lineage>
        <taxon>Bacteria</taxon>
        <taxon>Pseudomonadati</taxon>
        <taxon>Pseudomonadota</taxon>
        <taxon>Betaproteobacteria</taxon>
        <taxon>Burkholderiales</taxon>
        <taxon>Burkholderiaceae</taxon>
        <taxon>Cupriavidus</taxon>
    </lineage>
</organism>
<dbReference type="InterPro" id="IPR004682">
    <property type="entry name" value="TRAP_DctP"/>
</dbReference>
<dbReference type="eggNOG" id="COG1638">
    <property type="taxonomic scope" value="Bacteria"/>
</dbReference>
<dbReference type="Pfam" id="PF03480">
    <property type="entry name" value="DctP"/>
    <property type="match status" value="1"/>
</dbReference>
<feature type="coiled-coil region" evidence="4">
    <location>
        <begin position="311"/>
        <end position="338"/>
    </location>
</feature>
<sequence>MSRFLLLCKKSGWRIVVHHKETGMPKHSSVVGLLTLLVSSRYRRSLARLACYIPLSVLATAAVADPLSAAMPGVRIIHIADYRGYLSVDHPVRRGMNKFSELVAARSGGRILVQASADSMPESPSVQIASLQAGDGRTPELMLQATIGLADVEKGFGLIDLPFTISNENQANALLDGPFGATLLDRLASRNLIGLAWWENGFRHVTTSTGPILHADNFIGLKIRVIPSPLFMESFKEIGADPVPLPFSELHAALKSRSVAAQDNFYSQIVTGKLYEVQTYLSVTHHSYGAMTLIASKRFWDTLAPADQALLRDAAAEAGQYQRRLIRAENARMRAELEAKGMRINEMEPAELRKLGERARPVLARIARDYDASVIDLYKAELDKIRMLH</sequence>
<dbReference type="NCBIfam" id="NF037995">
    <property type="entry name" value="TRAP_S1"/>
    <property type="match status" value="1"/>
</dbReference>
<dbReference type="PANTHER" id="PTHR33376:SF7">
    <property type="entry name" value="C4-DICARBOXYLATE-BINDING PROTEIN DCTB"/>
    <property type="match status" value="1"/>
</dbReference>
<accession>Q46NY5</accession>
<dbReference type="Gene3D" id="3.40.190.170">
    <property type="entry name" value="Bacterial extracellular solute-binding protein, family 7"/>
    <property type="match status" value="1"/>
</dbReference>
<dbReference type="InterPro" id="IPR018389">
    <property type="entry name" value="DctP_fam"/>
</dbReference>
<dbReference type="OrthoDB" id="9794826at2"/>
<dbReference type="PANTHER" id="PTHR33376">
    <property type="match status" value="1"/>
</dbReference>
<dbReference type="InterPro" id="IPR038404">
    <property type="entry name" value="TRAP_DctP_sf"/>
</dbReference>
<evidence type="ECO:0000256" key="4">
    <source>
        <dbReference type="SAM" id="Coils"/>
    </source>
</evidence>
<evidence type="ECO:0000256" key="1">
    <source>
        <dbReference type="ARBA" id="ARBA00009023"/>
    </source>
</evidence>
<keyword evidence="4" id="KW-0175">Coiled coil</keyword>
<comment type="similarity">
    <text evidence="1">Belongs to the bacterial solute-binding protein 7 family.</text>
</comment>
<reference evidence="5" key="1">
    <citation type="submission" date="2005-08" db="EMBL/GenBank/DDBJ databases">
        <title>Complete sequence of chromosome 2 of Ralstonia eutropha JMP134.</title>
        <authorList>
            <person name="Copeland A."/>
            <person name="Lucas S."/>
            <person name="Lapidus A."/>
            <person name="Barry K."/>
            <person name="Detter J.C."/>
            <person name="Glavina T."/>
            <person name="Hammon N."/>
            <person name="Israni S."/>
            <person name="Pitluck S."/>
            <person name="Goltsman E."/>
            <person name="Martinez M."/>
            <person name="Schmutz J."/>
            <person name="Larimer F."/>
            <person name="Land M."/>
            <person name="Lykidis A."/>
            <person name="Richardson P."/>
        </authorList>
    </citation>
    <scope>NUCLEOTIDE SEQUENCE [LARGE SCALE GENOMIC DNA]</scope>
    <source>
        <strain evidence="5">JMP134</strain>
    </source>
</reference>
<dbReference type="AlphaFoldDB" id="Q46NY5"/>
<evidence type="ECO:0000313" key="5">
    <source>
        <dbReference type="EMBL" id="AAZ65149.1"/>
    </source>
</evidence>
<dbReference type="GO" id="GO:0030288">
    <property type="term" value="C:outer membrane-bounded periplasmic space"/>
    <property type="evidence" value="ECO:0007669"/>
    <property type="project" value="InterPro"/>
</dbReference>
<dbReference type="HOGENOM" id="CLU_036176_1_3_4"/>
<dbReference type="CDD" id="cd13679">
    <property type="entry name" value="PBP2_TRAP_YiaO_like"/>
    <property type="match status" value="1"/>
</dbReference>